<organism evidence="1 2">
    <name type="scientific">Dichomitus squalens</name>
    <dbReference type="NCBI Taxonomy" id="114155"/>
    <lineage>
        <taxon>Eukaryota</taxon>
        <taxon>Fungi</taxon>
        <taxon>Dikarya</taxon>
        <taxon>Basidiomycota</taxon>
        <taxon>Agaricomycotina</taxon>
        <taxon>Agaricomycetes</taxon>
        <taxon>Polyporales</taxon>
        <taxon>Polyporaceae</taxon>
        <taxon>Dichomitus</taxon>
    </lineage>
</organism>
<dbReference type="OMA" id="YREQVEW"/>
<accession>A0A4Q9PHP1</accession>
<evidence type="ECO:0000313" key="1">
    <source>
        <dbReference type="EMBL" id="TBU53191.1"/>
    </source>
</evidence>
<keyword evidence="2" id="KW-1185">Reference proteome</keyword>
<dbReference type="Gene3D" id="3.40.50.450">
    <property type="match status" value="1"/>
</dbReference>
<dbReference type="AlphaFoldDB" id="A0A4Q9PHP1"/>
<evidence type="ECO:0000313" key="2">
    <source>
        <dbReference type="Proteomes" id="UP000292082"/>
    </source>
</evidence>
<gene>
    <name evidence="1" type="ORF">BD310DRAFT_938542</name>
</gene>
<sequence>MSTTGLDSSTAATEKPVRVYQAPEPLPSTLASPSVFLAGTITGTDWRADVIRRLEHLLNTNRNPITLLNPLREDWDSSWVERKTDKRFCEQVAWELDAQKLADMIAIYLHPGTPSPISLLELGLSARDKGKVVVCCPDGFPRKGNVEIVCERYKIDLVETLEELIENIAKKIGACRPHT</sequence>
<dbReference type="Proteomes" id="UP000292082">
    <property type="component" value="Unassembled WGS sequence"/>
</dbReference>
<dbReference type="InterPro" id="IPR039470">
    <property type="entry name" value="Nuc_deoxyri_tr2"/>
</dbReference>
<protein>
    <submittedName>
        <fullName evidence="1">Uncharacterized protein</fullName>
    </submittedName>
</protein>
<name>A0A4Q9PHP1_9APHY</name>
<dbReference type="EMBL" id="ML145221">
    <property type="protein sequence ID" value="TBU53191.1"/>
    <property type="molecule type" value="Genomic_DNA"/>
</dbReference>
<reference evidence="1 2" key="1">
    <citation type="submission" date="2019-01" db="EMBL/GenBank/DDBJ databases">
        <title>Draft genome sequences of three monokaryotic isolates of the white-rot basidiomycete fungus Dichomitus squalens.</title>
        <authorList>
            <consortium name="DOE Joint Genome Institute"/>
            <person name="Lopez S.C."/>
            <person name="Andreopoulos B."/>
            <person name="Pangilinan J."/>
            <person name="Lipzen A."/>
            <person name="Riley R."/>
            <person name="Ahrendt S."/>
            <person name="Ng V."/>
            <person name="Barry K."/>
            <person name="Daum C."/>
            <person name="Grigoriev I.V."/>
            <person name="Hilden K.S."/>
            <person name="Makela M.R."/>
            <person name="de Vries R.P."/>
        </authorList>
    </citation>
    <scope>NUCLEOTIDE SEQUENCE [LARGE SCALE GENOMIC DNA]</scope>
    <source>
        <strain evidence="1 2">CBS 464.89</strain>
    </source>
</reference>
<proteinExistence type="predicted"/>
<dbReference type="Pfam" id="PF15891">
    <property type="entry name" value="Nuc_deoxyri_tr2"/>
    <property type="match status" value="1"/>
</dbReference>